<dbReference type="Proteomes" id="UP000593564">
    <property type="component" value="Unassembled WGS sequence"/>
</dbReference>
<dbReference type="EMBL" id="JACBKZ010000005">
    <property type="protein sequence ID" value="KAF5950175.1"/>
    <property type="molecule type" value="Genomic_DNA"/>
</dbReference>
<reference evidence="2" key="1">
    <citation type="journal article" date="2020" name="Nat. Commun.">
        <title>Genome assembly of wild tea tree DASZ reveals pedigree and selection history of tea varieties.</title>
        <authorList>
            <person name="Zhang W."/>
            <person name="Zhang Y."/>
            <person name="Qiu H."/>
            <person name="Guo Y."/>
            <person name="Wan H."/>
            <person name="Zhang X."/>
            <person name="Scossa F."/>
            <person name="Alseekh S."/>
            <person name="Zhang Q."/>
            <person name="Wang P."/>
            <person name="Xu L."/>
            <person name="Schmidt M.H."/>
            <person name="Jia X."/>
            <person name="Li D."/>
            <person name="Zhu A."/>
            <person name="Guo F."/>
            <person name="Chen W."/>
            <person name="Ni D."/>
            <person name="Usadel B."/>
            <person name="Fernie A.R."/>
            <person name="Wen W."/>
        </authorList>
    </citation>
    <scope>NUCLEOTIDE SEQUENCE [LARGE SCALE GENOMIC DNA]</scope>
    <source>
        <strain evidence="2">cv. G240</strain>
    </source>
</reference>
<organism evidence="1 2">
    <name type="scientific">Camellia sinensis</name>
    <name type="common">Tea plant</name>
    <name type="synonym">Thea sinensis</name>
    <dbReference type="NCBI Taxonomy" id="4442"/>
    <lineage>
        <taxon>Eukaryota</taxon>
        <taxon>Viridiplantae</taxon>
        <taxon>Streptophyta</taxon>
        <taxon>Embryophyta</taxon>
        <taxon>Tracheophyta</taxon>
        <taxon>Spermatophyta</taxon>
        <taxon>Magnoliopsida</taxon>
        <taxon>eudicotyledons</taxon>
        <taxon>Gunneridae</taxon>
        <taxon>Pentapetalae</taxon>
        <taxon>asterids</taxon>
        <taxon>Ericales</taxon>
        <taxon>Theaceae</taxon>
        <taxon>Camellia</taxon>
    </lineage>
</organism>
<sequence length="49" mass="5603">MLRFVFPNPMQSIITLLLACHNGTMLRFVFPKCLNSISSFQEILVVNCD</sequence>
<proteinExistence type="predicted"/>
<evidence type="ECO:0000313" key="2">
    <source>
        <dbReference type="Proteomes" id="UP000593564"/>
    </source>
</evidence>
<reference evidence="1 2" key="2">
    <citation type="submission" date="2020-07" db="EMBL/GenBank/DDBJ databases">
        <title>Genome assembly of wild tea tree DASZ reveals pedigree and selection history of tea varieties.</title>
        <authorList>
            <person name="Zhang W."/>
        </authorList>
    </citation>
    <scope>NUCLEOTIDE SEQUENCE [LARGE SCALE GENOMIC DNA]</scope>
    <source>
        <strain evidence="2">cv. G240</strain>
        <tissue evidence="1">Leaf</tissue>
    </source>
</reference>
<dbReference type="AlphaFoldDB" id="A0A7J7HC23"/>
<evidence type="ECO:0000313" key="1">
    <source>
        <dbReference type="EMBL" id="KAF5950175.1"/>
    </source>
</evidence>
<accession>A0A7J7HC23</accession>
<name>A0A7J7HC23_CAMSI</name>
<gene>
    <name evidence="1" type="ORF">HYC85_012168</name>
</gene>
<keyword evidence="2" id="KW-1185">Reference proteome</keyword>
<dbReference type="PROSITE" id="PS51257">
    <property type="entry name" value="PROKAR_LIPOPROTEIN"/>
    <property type="match status" value="1"/>
</dbReference>
<protein>
    <submittedName>
        <fullName evidence="1">Uncharacterized protein</fullName>
    </submittedName>
</protein>
<comment type="caution">
    <text evidence="1">The sequence shown here is derived from an EMBL/GenBank/DDBJ whole genome shotgun (WGS) entry which is preliminary data.</text>
</comment>